<sequence length="113" mass="12491">MCQKLHHSSFSGELAREARQKLHHSSFSGWTGSEASLKLHHSSFSDRTSPEARQKLQHSSFSSHIDAERFSAFPTEPAPQLAKGLYKTTESRLPQPALSLFALARAIMPESGS</sequence>
<evidence type="ECO:0000313" key="3">
    <source>
        <dbReference type="Proteomes" id="UP000558113"/>
    </source>
</evidence>
<gene>
    <name evidence="2" type="ORF">GT003_00970</name>
</gene>
<feature type="region of interest" description="Disordered" evidence="1">
    <location>
        <begin position="40"/>
        <end position="63"/>
    </location>
</feature>
<dbReference type="AlphaFoldDB" id="A0A7X4YJL2"/>
<evidence type="ECO:0000313" key="2">
    <source>
        <dbReference type="EMBL" id="NBC67565.1"/>
    </source>
</evidence>
<protein>
    <submittedName>
        <fullName evidence="2">Uncharacterized protein</fullName>
    </submittedName>
</protein>
<dbReference type="RefSeq" id="WP_161693486.1">
    <property type="nucleotide sequence ID" value="NZ_JAAAMU010000001.1"/>
</dbReference>
<comment type="caution">
    <text evidence="2">The sequence shown here is derived from an EMBL/GenBank/DDBJ whole genome shotgun (WGS) entry which is preliminary data.</text>
</comment>
<dbReference type="EMBL" id="JAAAMU010000001">
    <property type="protein sequence ID" value="NBC67565.1"/>
    <property type="molecule type" value="Genomic_DNA"/>
</dbReference>
<organism evidence="2 3">
    <name type="scientific">Paenibacillus sacheonensis</name>
    <dbReference type="NCBI Taxonomy" id="742054"/>
    <lineage>
        <taxon>Bacteria</taxon>
        <taxon>Bacillati</taxon>
        <taxon>Bacillota</taxon>
        <taxon>Bacilli</taxon>
        <taxon>Bacillales</taxon>
        <taxon>Paenibacillaceae</taxon>
        <taxon>Paenibacillus</taxon>
    </lineage>
</organism>
<dbReference type="Proteomes" id="UP000558113">
    <property type="component" value="Unassembled WGS sequence"/>
</dbReference>
<proteinExistence type="predicted"/>
<reference evidence="2 3" key="1">
    <citation type="submission" date="2020-01" db="EMBL/GenBank/DDBJ databases">
        <title>Paenibacillus soybeanensis sp. nov. isolated from the nodules of soybean (Glycine max(L.) Merr).</title>
        <authorList>
            <person name="Wang H."/>
        </authorList>
    </citation>
    <scope>NUCLEOTIDE SEQUENCE [LARGE SCALE GENOMIC DNA]</scope>
    <source>
        <strain evidence="2 3">DSM 23054</strain>
    </source>
</reference>
<keyword evidence="3" id="KW-1185">Reference proteome</keyword>
<accession>A0A7X4YJL2</accession>
<name>A0A7X4YJL2_9BACL</name>
<evidence type="ECO:0000256" key="1">
    <source>
        <dbReference type="SAM" id="MobiDB-lite"/>
    </source>
</evidence>